<dbReference type="InterPro" id="IPR057210">
    <property type="entry name" value="DUF7888"/>
</dbReference>
<feature type="signal peptide" evidence="1">
    <location>
        <begin position="1"/>
        <end position="21"/>
    </location>
</feature>
<dbReference type="PANTHER" id="PTHR40845:SF1">
    <property type="match status" value="1"/>
</dbReference>
<name>A0A4P7N577_PYROR</name>
<evidence type="ECO:0000313" key="3">
    <source>
        <dbReference type="EMBL" id="QBZ57687.1"/>
    </source>
</evidence>
<accession>A0A4P7N577</accession>
<evidence type="ECO:0000313" key="4">
    <source>
        <dbReference type="Proteomes" id="UP000294847"/>
    </source>
</evidence>
<feature type="domain" description="DUF7888" evidence="2">
    <location>
        <begin position="51"/>
        <end position="184"/>
    </location>
</feature>
<sequence>MQFSVATIFTTVLAAASVASALAIQPAHLETRGPIVTIVEEPAVDRRGAAASVASAAGTEAAKQAAKMAVQAVADLISNIMKWNSARQTFTKETVKQMMDNNKDPTIVAAACYNKGYRLQNEQNIDGKTSVNFKLGALHTNYDCMYLRAPNAFWTDSDGGYQNLAYRYTKACSFDSETGDLTCN</sequence>
<evidence type="ECO:0000259" key="2">
    <source>
        <dbReference type="Pfam" id="PF25411"/>
    </source>
</evidence>
<keyword evidence="1" id="KW-0732">Signal</keyword>
<dbReference type="AlphaFoldDB" id="A0A4P7N577"/>
<dbReference type="Pfam" id="PF25411">
    <property type="entry name" value="DUF7888"/>
    <property type="match status" value="1"/>
</dbReference>
<protein>
    <recommendedName>
        <fullName evidence="2">DUF7888 domain-containing protein</fullName>
    </recommendedName>
</protein>
<reference evidence="3 4" key="1">
    <citation type="journal article" date="2019" name="Mol. Biol. Evol.">
        <title>Blast fungal genomes show frequent chromosomal changes, gene gains and losses, and effector gene turnover.</title>
        <authorList>
            <person name="Gomez Luciano L.B."/>
            <person name="Jason Tsai I."/>
            <person name="Chuma I."/>
            <person name="Tosa Y."/>
            <person name="Chen Y.H."/>
            <person name="Li J.Y."/>
            <person name="Li M.Y."/>
            <person name="Jade Lu M.Y."/>
            <person name="Nakayashiki H."/>
            <person name="Li W.H."/>
        </authorList>
    </citation>
    <scope>NUCLEOTIDE SEQUENCE [LARGE SCALE GENOMIC DNA]</scope>
    <source>
        <strain evidence="3">MZ5-1-6</strain>
    </source>
</reference>
<gene>
    <name evidence="3" type="ORF">PoMZ_02622</name>
</gene>
<organism evidence="3 4">
    <name type="scientific">Pyricularia oryzae</name>
    <name type="common">Rice blast fungus</name>
    <name type="synonym">Magnaporthe oryzae</name>
    <dbReference type="NCBI Taxonomy" id="318829"/>
    <lineage>
        <taxon>Eukaryota</taxon>
        <taxon>Fungi</taxon>
        <taxon>Dikarya</taxon>
        <taxon>Ascomycota</taxon>
        <taxon>Pezizomycotina</taxon>
        <taxon>Sordariomycetes</taxon>
        <taxon>Sordariomycetidae</taxon>
        <taxon>Magnaporthales</taxon>
        <taxon>Pyriculariaceae</taxon>
        <taxon>Pyricularia</taxon>
    </lineage>
</organism>
<dbReference type="EMBL" id="CP034205">
    <property type="protein sequence ID" value="QBZ57687.1"/>
    <property type="molecule type" value="Genomic_DNA"/>
</dbReference>
<evidence type="ECO:0000256" key="1">
    <source>
        <dbReference type="SAM" id="SignalP"/>
    </source>
</evidence>
<dbReference type="PANTHER" id="PTHR40845">
    <property type="match status" value="1"/>
</dbReference>
<proteinExistence type="predicted"/>
<feature type="chain" id="PRO_5020423538" description="DUF7888 domain-containing protein" evidence="1">
    <location>
        <begin position="22"/>
        <end position="184"/>
    </location>
</feature>
<dbReference type="Proteomes" id="UP000294847">
    <property type="component" value="Chromosome 2"/>
</dbReference>